<gene>
    <name evidence="1" type="ORF">OCTVUL_1B009265</name>
</gene>
<organism evidence="1 2">
    <name type="scientific">Octopus vulgaris</name>
    <name type="common">Common octopus</name>
    <dbReference type="NCBI Taxonomy" id="6645"/>
    <lineage>
        <taxon>Eukaryota</taxon>
        <taxon>Metazoa</taxon>
        <taxon>Spiralia</taxon>
        <taxon>Lophotrochozoa</taxon>
        <taxon>Mollusca</taxon>
        <taxon>Cephalopoda</taxon>
        <taxon>Coleoidea</taxon>
        <taxon>Octopodiformes</taxon>
        <taxon>Octopoda</taxon>
        <taxon>Incirrata</taxon>
        <taxon>Octopodidae</taxon>
        <taxon>Octopus</taxon>
    </lineage>
</organism>
<keyword evidence="2" id="KW-1185">Reference proteome</keyword>
<accession>A0AA36EYX5</accession>
<proteinExistence type="predicted"/>
<dbReference type="AlphaFoldDB" id="A0AA36EYX5"/>
<name>A0AA36EYX5_OCTVU</name>
<evidence type="ECO:0000313" key="2">
    <source>
        <dbReference type="Proteomes" id="UP001162480"/>
    </source>
</evidence>
<evidence type="ECO:0000313" key="1">
    <source>
        <dbReference type="EMBL" id="CAI9717230.1"/>
    </source>
</evidence>
<reference evidence="1" key="1">
    <citation type="submission" date="2023-08" db="EMBL/GenBank/DDBJ databases">
        <authorList>
            <person name="Alioto T."/>
            <person name="Alioto T."/>
            <person name="Gomez Garrido J."/>
        </authorList>
    </citation>
    <scope>NUCLEOTIDE SEQUENCE</scope>
</reference>
<sequence length="106" mass="12307">MHPRRICLKASKLDFLISLISSDVSEKKALYPRQIEYTALDSFHYRFDPFVLFVDPCHYYSMIPWRMAFQSQNSPPIGICFSQMLAVSLTLSDVEIGGFHSRRDDL</sequence>
<dbReference type="EMBL" id="OX597815">
    <property type="protein sequence ID" value="CAI9717230.1"/>
    <property type="molecule type" value="Genomic_DNA"/>
</dbReference>
<dbReference type="Proteomes" id="UP001162480">
    <property type="component" value="Chromosome 2"/>
</dbReference>
<protein>
    <submittedName>
        <fullName evidence="1">Uncharacterized protein</fullName>
    </submittedName>
</protein>